<dbReference type="PANTHER" id="PTHR33336">
    <property type="entry name" value="QUINOL MONOOXYGENASE YGIN-RELATED"/>
    <property type="match status" value="1"/>
</dbReference>
<dbReference type="InterPro" id="IPR007138">
    <property type="entry name" value="ABM_dom"/>
</dbReference>
<accession>A0A6J4PDA3</accession>
<dbReference type="SUPFAM" id="SSF54909">
    <property type="entry name" value="Dimeric alpha+beta barrel"/>
    <property type="match status" value="1"/>
</dbReference>
<feature type="domain" description="ABM" evidence="1">
    <location>
        <begin position="7"/>
        <end position="95"/>
    </location>
</feature>
<evidence type="ECO:0000313" key="2">
    <source>
        <dbReference type="EMBL" id="CAA9410710.1"/>
    </source>
</evidence>
<dbReference type="AlphaFoldDB" id="A0A6J4PDA3"/>
<organism evidence="2">
    <name type="scientific">uncultured Pyrinomonadaceae bacterium</name>
    <dbReference type="NCBI Taxonomy" id="2283094"/>
    <lineage>
        <taxon>Bacteria</taxon>
        <taxon>Pseudomonadati</taxon>
        <taxon>Acidobacteriota</taxon>
        <taxon>Blastocatellia</taxon>
        <taxon>Blastocatellales</taxon>
        <taxon>Pyrinomonadaceae</taxon>
        <taxon>environmental samples</taxon>
    </lineage>
</organism>
<dbReference type="PANTHER" id="PTHR33336:SF3">
    <property type="entry name" value="ABM DOMAIN-CONTAINING PROTEIN"/>
    <property type="match status" value="1"/>
</dbReference>
<name>A0A6J4PDA3_9BACT</name>
<dbReference type="EMBL" id="CADCUR010000208">
    <property type="protein sequence ID" value="CAA9410710.1"/>
    <property type="molecule type" value="Genomic_DNA"/>
</dbReference>
<dbReference type="Gene3D" id="3.30.70.100">
    <property type="match status" value="1"/>
</dbReference>
<dbReference type="GO" id="GO:0003824">
    <property type="term" value="F:catalytic activity"/>
    <property type="evidence" value="ECO:0007669"/>
    <property type="project" value="TreeGrafter"/>
</dbReference>
<protein>
    <recommendedName>
        <fullName evidence="1">ABM domain-containing protein</fullName>
    </recommendedName>
</protein>
<dbReference type="PROSITE" id="PS51725">
    <property type="entry name" value="ABM"/>
    <property type="match status" value="1"/>
</dbReference>
<evidence type="ECO:0000259" key="1">
    <source>
        <dbReference type="PROSITE" id="PS51725"/>
    </source>
</evidence>
<reference evidence="2" key="1">
    <citation type="submission" date="2020-02" db="EMBL/GenBank/DDBJ databases">
        <authorList>
            <person name="Meier V. D."/>
        </authorList>
    </citation>
    <scope>NUCLEOTIDE SEQUENCE</scope>
    <source>
        <strain evidence="2">AVDCRST_MAG74</strain>
    </source>
</reference>
<sequence length="108" mass="12421">MTNNKNIVLIARLKVKKDSVERAKQAALAIVEDSRAEKGCLNYDFHQAIDDESVFIWHETWENEAAIEAHGKSKHFDAFSRQIKDLIDEPLQITLTKMVSEKARINRV</sequence>
<proteinExistence type="predicted"/>
<dbReference type="Pfam" id="PF03992">
    <property type="entry name" value="ABM"/>
    <property type="match status" value="1"/>
</dbReference>
<gene>
    <name evidence="2" type="ORF">AVDCRST_MAG74-2264</name>
</gene>
<dbReference type="InterPro" id="IPR050744">
    <property type="entry name" value="AI-2_Isomerase_LsrG"/>
</dbReference>
<dbReference type="InterPro" id="IPR011008">
    <property type="entry name" value="Dimeric_a/b-barrel"/>
</dbReference>